<dbReference type="EMBL" id="CAUYUJ010022270">
    <property type="protein sequence ID" value="CAK0909817.1"/>
    <property type="molecule type" value="Genomic_DNA"/>
</dbReference>
<feature type="compositionally biased region" description="Low complexity" evidence="1">
    <location>
        <begin position="1"/>
        <end position="16"/>
    </location>
</feature>
<comment type="caution">
    <text evidence="3">The sequence shown here is derived from an EMBL/GenBank/DDBJ whole genome shotgun (WGS) entry which is preliminary data.</text>
</comment>
<keyword evidence="2" id="KW-0472">Membrane</keyword>
<organism evidence="3 4">
    <name type="scientific">Prorocentrum cordatum</name>
    <dbReference type="NCBI Taxonomy" id="2364126"/>
    <lineage>
        <taxon>Eukaryota</taxon>
        <taxon>Sar</taxon>
        <taxon>Alveolata</taxon>
        <taxon>Dinophyceae</taxon>
        <taxon>Prorocentrales</taxon>
        <taxon>Prorocentraceae</taxon>
        <taxon>Prorocentrum</taxon>
    </lineage>
</organism>
<evidence type="ECO:0000256" key="2">
    <source>
        <dbReference type="SAM" id="Phobius"/>
    </source>
</evidence>
<keyword evidence="2" id="KW-0812">Transmembrane</keyword>
<name>A0ABN9YEV1_9DINO</name>
<feature type="transmembrane region" description="Helical" evidence="2">
    <location>
        <begin position="321"/>
        <end position="344"/>
    </location>
</feature>
<feature type="region of interest" description="Disordered" evidence="1">
    <location>
        <begin position="1"/>
        <end position="50"/>
    </location>
</feature>
<sequence>MPASPSSACSASHSLPDPASRTVAHEGPWPRRRRRQRAFPRARESDSRRSSRRRLPDPLWLRLGRHHPWPSLHETAAATGCRTGGAMPWDSGRQIWIPGEQIWLPIFQELAPDFPAPGSSRAQWGHFALSCGSWPGVLLALGAAVVLWVLCQSCMIEEEQTRAALLAASVAEDDVRPEPAGGGGGRGGSCHVRLHVGGRHGPPWRRRHGRRAARGRPALGRLGDRARPRRTRARLPRCRAAARRGVCALREREPVRLRPAGAAVRGHCSAGDRIGAVKSTTAGFRRLVLLGLLVPLGLMVACVLALAAAARLSRRSWKAGCCMHCLVPAFLAPAALAAAAAAAAQLELGVALGSFCENRDSNMVDYVSYLEGNESTMALLVSFYVSSNASGVNPLLDYQRGAAANATALGDSVDALLREDAGSGNITTLCPRWSGATA</sequence>
<protein>
    <submittedName>
        <fullName evidence="3">Uncharacterized protein</fullName>
    </submittedName>
</protein>
<evidence type="ECO:0000313" key="3">
    <source>
        <dbReference type="EMBL" id="CAK0909817.1"/>
    </source>
</evidence>
<feature type="transmembrane region" description="Helical" evidence="2">
    <location>
        <begin position="287"/>
        <end position="309"/>
    </location>
</feature>
<reference evidence="3" key="1">
    <citation type="submission" date="2023-10" db="EMBL/GenBank/DDBJ databases">
        <authorList>
            <person name="Chen Y."/>
            <person name="Shah S."/>
            <person name="Dougan E. K."/>
            <person name="Thang M."/>
            <person name="Chan C."/>
        </authorList>
    </citation>
    <scope>NUCLEOTIDE SEQUENCE [LARGE SCALE GENOMIC DNA]</scope>
</reference>
<accession>A0ABN9YEV1</accession>
<dbReference type="Proteomes" id="UP001189429">
    <property type="component" value="Unassembled WGS sequence"/>
</dbReference>
<keyword evidence="4" id="KW-1185">Reference proteome</keyword>
<gene>
    <name evidence="3" type="ORF">PCOR1329_LOCUS84135</name>
</gene>
<evidence type="ECO:0000256" key="1">
    <source>
        <dbReference type="SAM" id="MobiDB-lite"/>
    </source>
</evidence>
<feature type="compositionally biased region" description="Basic residues" evidence="1">
    <location>
        <begin position="30"/>
        <end position="40"/>
    </location>
</feature>
<proteinExistence type="predicted"/>
<feature type="region of interest" description="Disordered" evidence="1">
    <location>
        <begin position="200"/>
        <end position="234"/>
    </location>
</feature>
<feature type="compositionally biased region" description="Basic residues" evidence="1">
    <location>
        <begin position="200"/>
        <end position="214"/>
    </location>
</feature>
<evidence type="ECO:0000313" key="4">
    <source>
        <dbReference type="Proteomes" id="UP001189429"/>
    </source>
</evidence>
<keyword evidence="2" id="KW-1133">Transmembrane helix</keyword>